<evidence type="ECO:0000313" key="4">
    <source>
        <dbReference type="Proteomes" id="UP000681720"/>
    </source>
</evidence>
<reference evidence="2" key="1">
    <citation type="submission" date="2021-02" db="EMBL/GenBank/DDBJ databases">
        <authorList>
            <person name="Nowell W R."/>
        </authorList>
    </citation>
    <scope>NUCLEOTIDE SEQUENCE</scope>
</reference>
<dbReference type="Proteomes" id="UP000676336">
    <property type="component" value="Unassembled WGS sequence"/>
</dbReference>
<evidence type="ECO:0000256" key="1">
    <source>
        <dbReference type="SAM" id="MobiDB-lite"/>
    </source>
</evidence>
<organism evidence="2 4">
    <name type="scientific">Rotaria magnacalcarata</name>
    <dbReference type="NCBI Taxonomy" id="392030"/>
    <lineage>
        <taxon>Eukaryota</taxon>
        <taxon>Metazoa</taxon>
        <taxon>Spiralia</taxon>
        <taxon>Gnathifera</taxon>
        <taxon>Rotifera</taxon>
        <taxon>Eurotatoria</taxon>
        <taxon>Bdelloidea</taxon>
        <taxon>Philodinida</taxon>
        <taxon>Philodinidae</taxon>
        <taxon>Rotaria</taxon>
    </lineage>
</organism>
<dbReference type="EMBL" id="CAJOBJ010062308">
    <property type="protein sequence ID" value="CAF4423078.1"/>
    <property type="molecule type" value="Genomic_DNA"/>
</dbReference>
<dbReference type="AlphaFoldDB" id="A0A8S2VXI1"/>
<dbReference type="Proteomes" id="UP000681720">
    <property type="component" value="Unassembled WGS sequence"/>
</dbReference>
<evidence type="ECO:0000313" key="2">
    <source>
        <dbReference type="EMBL" id="CAF4423078.1"/>
    </source>
</evidence>
<name>A0A8S2VXI1_9BILA</name>
<feature type="non-terminal residue" evidence="2">
    <location>
        <position position="1"/>
    </location>
</feature>
<proteinExistence type="predicted"/>
<sequence>KTPKQQHVYKTLNDALKDQTTKFRNKTQETNARKNY</sequence>
<comment type="caution">
    <text evidence="2">The sequence shown here is derived from an EMBL/GenBank/DDBJ whole genome shotgun (WGS) entry which is preliminary data.</text>
</comment>
<dbReference type="EMBL" id="CAJOBI010078510">
    <property type="protein sequence ID" value="CAF4487905.1"/>
    <property type="molecule type" value="Genomic_DNA"/>
</dbReference>
<protein>
    <submittedName>
        <fullName evidence="2">Uncharacterized protein</fullName>
    </submittedName>
</protein>
<gene>
    <name evidence="2" type="ORF">GIL414_LOCUS31190</name>
    <name evidence="3" type="ORF">SMN809_LOCUS34331</name>
</gene>
<evidence type="ECO:0000313" key="3">
    <source>
        <dbReference type="EMBL" id="CAF4487905.1"/>
    </source>
</evidence>
<accession>A0A8S2VXI1</accession>
<feature type="region of interest" description="Disordered" evidence="1">
    <location>
        <begin position="17"/>
        <end position="36"/>
    </location>
</feature>